<proteinExistence type="predicted"/>
<reference evidence="2" key="1">
    <citation type="submission" date="2017-05" db="EMBL/GenBank/DDBJ databases">
        <authorList>
            <person name="Rodrigo-Torres L."/>
            <person name="Arahal R. D."/>
            <person name="Lucena T."/>
        </authorList>
    </citation>
    <scope>NUCLEOTIDE SEQUENCE [LARGE SCALE GENOMIC DNA]</scope>
    <source>
        <strain evidence="2">CECT 8621</strain>
    </source>
</reference>
<dbReference type="Proteomes" id="UP000202922">
    <property type="component" value="Unassembled WGS sequence"/>
</dbReference>
<dbReference type="OrthoDB" id="7659348at2"/>
<name>A0A238JKJ0_9RHOB</name>
<dbReference type="AlphaFoldDB" id="A0A238JKJ0"/>
<keyword evidence="2" id="KW-1185">Reference proteome</keyword>
<accession>A0A238JKJ0</accession>
<evidence type="ECO:0000313" key="1">
    <source>
        <dbReference type="EMBL" id="SMX31188.1"/>
    </source>
</evidence>
<protein>
    <submittedName>
        <fullName evidence="1">Uncharacterized protein</fullName>
    </submittedName>
</protein>
<evidence type="ECO:0000313" key="2">
    <source>
        <dbReference type="Proteomes" id="UP000202922"/>
    </source>
</evidence>
<sequence length="64" mass="6653">MADEWIIEVLSDLRNFAQNNGLPHLASELENTVAVASQELCTGVGAGAAAGGGAGQHTKHHKKM</sequence>
<organism evidence="1 2">
    <name type="scientific">Actibacterium lipolyticum</name>
    <dbReference type="NCBI Taxonomy" id="1524263"/>
    <lineage>
        <taxon>Bacteria</taxon>
        <taxon>Pseudomonadati</taxon>
        <taxon>Pseudomonadota</taxon>
        <taxon>Alphaproteobacteria</taxon>
        <taxon>Rhodobacterales</taxon>
        <taxon>Roseobacteraceae</taxon>
        <taxon>Actibacterium</taxon>
    </lineage>
</organism>
<dbReference type="RefSeq" id="WP_093965591.1">
    <property type="nucleotide sequence ID" value="NZ_FXYE01000001.1"/>
</dbReference>
<gene>
    <name evidence="1" type="ORF">COL8621_00322</name>
</gene>
<dbReference type="EMBL" id="FXYE01000001">
    <property type="protein sequence ID" value="SMX31188.1"/>
    <property type="molecule type" value="Genomic_DNA"/>
</dbReference>